<gene>
    <name evidence="3" type="ORF">FC770_00565</name>
</gene>
<organism evidence="3 4">
    <name type="scientific">Nocardioides jishulii</name>
    <dbReference type="NCBI Taxonomy" id="2575440"/>
    <lineage>
        <taxon>Bacteria</taxon>
        <taxon>Bacillati</taxon>
        <taxon>Actinomycetota</taxon>
        <taxon>Actinomycetes</taxon>
        <taxon>Propionibacteriales</taxon>
        <taxon>Nocardioidaceae</taxon>
        <taxon>Nocardioides</taxon>
    </lineage>
</organism>
<dbReference type="OrthoDB" id="9803238at2"/>
<evidence type="ECO:0000313" key="3">
    <source>
        <dbReference type="EMBL" id="TKI63717.1"/>
    </source>
</evidence>
<feature type="domain" description="UDP-N-acetylglucosamine 2-epimerase" evidence="2">
    <location>
        <begin position="21"/>
        <end position="358"/>
    </location>
</feature>
<dbReference type="InterPro" id="IPR003331">
    <property type="entry name" value="UDP_GlcNAc_Epimerase_2_dom"/>
</dbReference>
<evidence type="ECO:0000313" key="4">
    <source>
        <dbReference type="Proteomes" id="UP000307808"/>
    </source>
</evidence>
<name>A0A4U2YQN3_9ACTN</name>
<comment type="similarity">
    <text evidence="1">Belongs to the UDP-N-acetylglucosamine 2-epimerase family.</text>
</comment>
<dbReference type="CDD" id="cd03786">
    <property type="entry name" value="GTB_UDP-GlcNAc_2-Epimerase"/>
    <property type="match status" value="1"/>
</dbReference>
<dbReference type="GO" id="GO:0008761">
    <property type="term" value="F:UDP-N-acetylglucosamine 2-epimerase activity"/>
    <property type="evidence" value="ECO:0007669"/>
    <property type="project" value="UniProtKB-EC"/>
</dbReference>
<dbReference type="RefSeq" id="WP_137064182.1">
    <property type="nucleotide sequence ID" value="NZ_CP040748.1"/>
</dbReference>
<proteinExistence type="inferred from homology"/>
<dbReference type="InterPro" id="IPR029767">
    <property type="entry name" value="WecB-like"/>
</dbReference>
<keyword evidence="4" id="KW-1185">Reference proteome</keyword>
<accession>A0A4U2YQN3</accession>
<dbReference type="AlphaFoldDB" id="A0A4U2YQN3"/>
<dbReference type="PANTHER" id="PTHR43174">
    <property type="entry name" value="UDP-N-ACETYLGLUCOSAMINE 2-EPIMERASE"/>
    <property type="match status" value="1"/>
</dbReference>
<dbReference type="Pfam" id="PF02350">
    <property type="entry name" value="Epimerase_2"/>
    <property type="match status" value="1"/>
</dbReference>
<comment type="caution">
    <text evidence="3">The sequence shown here is derived from an EMBL/GenBank/DDBJ whole genome shotgun (WGS) entry which is preliminary data.</text>
</comment>
<evidence type="ECO:0000256" key="1">
    <source>
        <dbReference type="RuleBase" id="RU003513"/>
    </source>
</evidence>
<protein>
    <submittedName>
        <fullName evidence="3">UDP-N-acetylglucosamine 2-epimerase (Non-hydrolyzing)</fullName>
        <ecNumber evidence="3">5.1.3.14</ecNumber>
    </submittedName>
</protein>
<dbReference type="Proteomes" id="UP000307808">
    <property type="component" value="Unassembled WGS sequence"/>
</dbReference>
<dbReference type="SUPFAM" id="SSF53756">
    <property type="entry name" value="UDP-Glycosyltransferase/glycogen phosphorylase"/>
    <property type="match status" value="1"/>
</dbReference>
<sequence>MKVMTVVGTRPEIIRLAAVIKRLDNTPGIEHVLVHTGQNYDYSLNQVFFDDLGLRAPDHYMGVDTSSLGAVLGGVLIGTEKVLVEEKPDAMLVLGDTNSCVATVMGKRMRIPTYHMEAGNRCFDENVPEETNRRLVDHVADFNLAYTEHARRNLLNEGLHPRRILVTGSPMREVLEEFRDQIYASDILDRLELTAGDYFLVSAHREENVDLPERLQQLLECLVAVHEKYGKRVVVSTHPRTRKRLEALNSGLDLSGIDFLEPFGFHDYNKLQIEAACVLSDSGTISEESSILGFPAITLRDSIERPEALDSGSIIMTGLNVDDVVRGVGIAIADGPVTSSHPAGYEINDTSNRVVRFISSTAGRHHQWAGIRAD</sequence>
<dbReference type="PANTHER" id="PTHR43174:SF1">
    <property type="entry name" value="UDP-N-ACETYLGLUCOSAMINE 2-EPIMERASE"/>
    <property type="match status" value="1"/>
</dbReference>
<keyword evidence="1 3" id="KW-0413">Isomerase</keyword>
<dbReference type="EC" id="5.1.3.14" evidence="3"/>
<dbReference type="EMBL" id="SZPY01000001">
    <property type="protein sequence ID" value="TKI63717.1"/>
    <property type="molecule type" value="Genomic_DNA"/>
</dbReference>
<dbReference type="Gene3D" id="3.40.50.2000">
    <property type="entry name" value="Glycogen Phosphorylase B"/>
    <property type="match status" value="2"/>
</dbReference>
<reference evidence="3 4" key="1">
    <citation type="submission" date="2019-04" db="EMBL/GenBank/DDBJ databases">
        <authorList>
            <person name="Dong K."/>
        </authorList>
    </citation>
    <scope>NUCLEOTIDE SEQUENCE [LARGE SCALE GENOMIC DNA]</scope>
    <source>
        <strain evidence="4">dk3543</strain>
    </source>
</reference>
<dbReference type="NCBIfam" id="TIGR00236">
    <property type="entry name" value="wecB"/>
    <property type="match status" value="1"/>
</dbReference>
<evidence type="ECO:0000259" key="2">
    <source>
        <dbReference type="Pfam" id="PF02350"/>
    </source>
</evidence>